<protein>
    <submittedName>
        <fullName evidence="8">Phosphoribosylformylglycinamidine synthase I</fullName>
    </submittedName>
</protein>
<comment type="caution">
    <text evidence="8">The sequence shown here is derived from an EMBL/GenBank/DDBJ whole genome shotgun (WGS) entry which is preliminary data.</text>
</comment>
<keyword evidence="7" id="KW-0315">Glutamine amidotransferase</keyword>
<evidence type="ECO:0000256" key="4">
    <source>
        <dbReference type="ARBA" id="ARBA00022755"/>
    </source>
</evidence>
<dbReference type="AlphaFoldDB" id="T0YKW0"/>
<dbReference type="SMART" id="SM01211">
    <property type="entry name" value="GATase_5"/>
    <property type="match status" value="1"/>
</dbReference>
<feature type="non-terminal residue" evidence="8">
    <location>
        <position position="223"/>
    </location>
</feature>
<evidence type="ECO:0000256" key="7">
    <source>
        <dbReference type="ARBA" id="ARBA00022962"/>
    </source>
</evidence>
<dbReference type="GO" id="GO:0005524">
    <property type="term" value="F:ATP binding"/>
    <property type="evidence" value="ECO:0007669"/>
    <property type="project" value="UniProtKB-KW"/>
</dbReference>
<keyword evidence="5" id="KW-0378">Hydrolase</keyword>
<reference evidence="8" key="2">
    <citation type="journal article" date="2014" name="ISME J.">
        <title>Microbial stratification in low pH oxic and suboxic macroscopic growths along an acid mine drainage.</title>
        <authorList>
            <person name="Mendez-Garcia C."/>
            <person name="Mesa V."/>
            <person name="Sprenger R.R."/>
            <person name="Richter M."/>
            <person name="Diez M.S."/>
            <person name="Solano J."/>
            <person name="Bargiela R."/>
            <person name="Golyshina O.V."/>
            <person name="Manteca A."/>
            <person name="Ramos J.L."/>
            <person name="Gallego J.R."/>
            <person name="Llorente I."/>
            <person name="Martins Dos Santos V.A."/>
            <person name="Jensen O.N."/>
            <person name="Pelaez A.I."/>
            <person name="Sanchez J."/>
            <person name="Ferrer M."/>
        </authorList>
    </citation>
    <scope>NUCLEOTIDE SEQUENCE</scope>
</reference>
<name>T0YKW0_9ZZZZ</name>
<dbReference type="InterPro" id="IPR010075">
    <property type="entry name" value="PRibForGlyAmidine_synth_PurQ"/>
</dbReference>
<evidence type="ECO:0000256" key="6">
    <source>
        <dbReference type="ARBA" id="ARBA00022840"/>
    </source>
</evidence>
<dbReference type="EMBL" id="AUZY01011089">
    <property type="protein sequence ID" value="EQD36061.1"/>
    <property type="molecule type" value="Genomic_DNA"/>
</dbReference>
<keyword evidence="6" id="KW-0067">ATP-binding</keyword>
<evidence type="ECO:0000256" key="3">
    <source>
        <dbReference type="ARBA" id="ARBA00022741"/>
    </source>
</evidence>
<keyword evidence="4" id="KW-0658">Purine biosynthesis</keyword>
<proteinExistence type="predicted"/>
<organism evidence="8">
    <name type="scientific">mine drainage metagenome</name>
    <dbReference type="NCBI Taxonomy" id="410659"/>
    <lineage>
        <taxon>unclassified sequences</taxon>
        <taxon>metagenomes</taxon>
        <taxon>ecological metagenomes</taxon>
    </lineage>
</organism>
<dbReference type="InterPro" id="IPR029062">
    <property type="entry name" value="Class_I_gatase-like"/>
</dbReference>
<dbReference type="PANTHER" id="PTHR47552:SF1">
    <property type="entry name" value="PHOSPHORIBOSYLFORMYLGLYCINAMIDINE SYNTHASE SUBUNIT PURQ"/>
    <property type="match status" value="1"/>
</dbReference>
<keyword evidence="2" id="KW-0436">Ligase</keyword>
<reference evidence="8" key="1">
    <citation type="submission" date="2013-08" db="EMBL/GenBank/DDBJ databases">
        <authorList>
            <person name="Mendez C."/>
            <person name="Richter M."/>
            <person name="Ferrer M."/>
            <person name="Sanchez J."/>
        </authorList>
    </citation>
    <scope>NUCLEOTIDE SEQUENCE</scope>
</reference>
<dbReference type="GO" id="GO:0004642">
    <property type="term" value="F:phosphoribosylformylglycinamidine synthase activity"/>
    <property type="evidence" value="ECO:0007669"/>
    <property type="project" value="InterPro"/>
</dbReference>
<evidence type="ECO:0000313" key="8">
    <source>
        <dbReference type="EMBL" id="EQD36061.1"/>
    </source>
</evidence>
<evidence type="ECO:0000256" key="2">
    <source>
        <dbReference type="ARBA" id="ARBA00022598"/>
    </source>
</evidence>
<dbReference type="Gene3D" id="3.40.50.880">
    <property type="match status" value="1"/>
</dbReference>
<gene>
    <name evidence="8" type="ORF">B1B_16651</name>
</gene>
<accession>T0YKW0</accession>
<evidence type="ECO:0000256" key="1">
    <source>
        <dbReference type="ARBA" id="ARBA00022490"/>
    </source>
</evidence>
<dbReference type="GO" id="GO:0016787">
    <property type="term" value="F:hydrolase activity"/>
    <property type="evidence" value="ECO:0007669"/>
    <property type="project" value="UniProtKB-KW"/>
</dbReference>
<dbReference type="SUPFAM" id="SSF52317">
    <property type="entry name" value="Class I glutamine amidotransferase-like"/>
    <property type="match status" value="1"/>
</dbReference>
<dbReference type="GO" id="GO:0006189">
    <property type="term" value="P:'de novo' IMP biosynthetic process"/>
    <property type="evidence" value="ECO:0007669"/>
    <property type="project" value="InterPro"/>
</dbReference>
<evidence type="ECO:0000256" key="5">
    <source>
        <dbReference type="ARBA" id="ARBA00022801"/>
    </source>
</evidence>
<keyword evidence="1" id="KW-0963">Cytoplasm</keyword>
<keyword evidence="3" id="KW-0547">Nucleotide-binding</keyword>
<dbReference type="PANTHER" id="PTHR47552">
    <property type="entry name" value="PHOSPHORIBOSYLFORMYLGLYCINAMIDINE SYNTHASE SUBUNIT PURQ"/>
    <property type="match status" value="1"/>
</dbReference>
<sequence>MVGRSVRTAILAIEGTNCDEELARALRTVGGRPEVIHLKRFGRDEGRRRRRLSEFDLLFFPGGFSAGDYVRAGAIFAARVRTTLGDDLEEFVRDGRLVGGVCNGFQTLIELGLLPGRADGRLGPPEAALMPNDSGHFECRPTYCAWPGGTFAPLREVPVGTSYLFPSAHAEGKLVLPGPPGERLRALEANGQILFRWAAPDGGPPVYPWNPNGSEGDVAGLTN</sequence>
<dbReference type="Pfam" id="PF13507">
    <property type="entry name" value="GATase_5"/>
    <property type="match status" value="1"/>
</dbReference>